<name>A0A953T631_9BURK</name>
<evidence type="ECO:0000313" key="4">
    <source>
        <dbReference type="EMBL" id="MBZ1349414.1"/>
    </source>
</evidence>
<dbReference type="AlphaFoldDB" id="A0A953T631"/>
<keyword evidence="5" id="KW-1185">Reference proteome</keyword>
<dbReference type="Pfam" id="PF01370">
    <property type="entry name" value="Epimerase"/>
    <property type="match status" value="1"/>
</dbReference>
<dbReference type="SUPFAM" id="SSF51735">
    <property type="entry name" value="NAD(P)-binding Rossmann-fold domains"/>
    <property type="match status" value="1"/>
</dbReference>
<reference evidence="4" key="1">
    <citation type="submission" date="2021-07" db="EMBL/GenBank/DDBJ databases">
        <title>New genus and species of the family Alcaligenaceae.</title>
        <authorList>
            <person name="Hahn M.W."/>
        </authorList>
    </citation>
    <scope>NUCLEOTIDE SEQUENCE</scope>
    <source>
        <strain evidence="4">LF4-65</strain>
    </source>
</reference>
<dbReference type="Gene3D" id="3.40.50.720">
    <property type="entry name" value="NAD(P)-binding Rossmann-like Domain"/>
    <property type="match status" value="1"/>
</dbReference>
<evidence type="ECO:0000259" key="3">
    <source>
        <dbReference type="Pfam" id="PF01370"/>
    </source>
</evidence>
<gene>
    <name evidence="4" type="ORF">KZZ10_02035</name>
</gene>
<accession>A0A953T631</accession>
<comment type="caution">
    <text evidence="4">The sequence shown here is derived from an EMBL/GenBank/DDBJ whole genome shotgun (WGS) entry which is preliminary data.</text>
</comment>
<evidence type="ECO:0000256" key="1">
    <source>
        <dbReference type="ARBA" id="ARBA00005125"/>
    </source>
</evidence>
<proteinExistence type="inferred from homology"/>
<protein>
    <submittedName>
        <fullName evidence="4">NAD(P)-dependent oxidoreductase</fullName>
    </submittedName>
</protein>
<comment type="pathway">
    <text evidence="1">Bacterial outer membrane biogenesis; LPS O-antigen biosynthesis.</text>
</comment>
<dbReference type="InterPro" id="IPR001509">
    <property type="entry name" value="Epimerase_deHydtase"/>
</dbReference>
<dbReference type="EMBL" id="JAHXRI010000004">
    <property type="protein sequence ID" value="MBZ1349414.1"/>
    <property type="molecule type" value="Genomic_DNA"/>
</dbReference>
<dbReference type="InterPro" id="IPR036291">
    <property type="entry name" value="NAD(P)-bd_dom_sf"/>
</dbReference>
<organism evidence="4 5">
    <name type="scientific">Zwartia hollandica</name>
    <dbReference type="NCBI Taxonomy" id="324606"/>
    <lineage>
        <taxon>Bacteria</taxon>
        <taxon>Pseudomonadati</taxon>
        <taxon>Pseudomonadota</taxon>
        <taxon>Betaproteobacteria</taxon>
        <taxon>Burkholderiales</taxon>
        <taxon>Alcaligenaceae</taxon>
        <taxon>Zwartia</taxon>
    </lineage>
</organism>
<dbReference type="PANTHER" id="PTHR43000">
    <property type="entry name" value="DTDP-D-GLUCOSE 4,6-DEHYDRATASE-RELATED"/>
    <property type="match status" value="1"/>
</dbReference>
<sequence>MRVLIAGGQGFVGLNLAEQLLAQGHAVALFGPNSAPPSFKRALKELPGELIIMDGDVSQAADLEHAFVTFKPDRVVNAAAITAGLDREKSSARRIFEVNLLGTVELLEACLRHRIPRVVQLSTGSVFGEQGRSSAWLDEGSSPALPESLYGISKFAAERTCIRYATKRGMNVTALRLGTVFGRWEYDTGLRDTLSIPLQLLRSAQAGQAAVLLRECADDWVYSVDVAFGVIAALNSHFNPKPLYHLSAGLRWDVADWCQRMRAAFPGFNYELVDDPALCTIGRTSSPSRSPMSIERIQADFGYQPAYLPDAAFSAFLNWGEAYPASAR</sequence>
<evidence type="ECO:0000313" key="5">
    <source>
        <dbReference type="Proteomes" id="UP000739565"/>
    </source>
</evidence>
<dbReference type="Proteomes" id="UP000739565">
    <property type="component" value="Unassembled WGS sequence"/>
</dbReference>
<comment type="similarity">
    <text evidence="2">Belongs to the NAD(P)-dependent epimerase/dehydratase family.</text>
</comment>
<feature type="domain" description="NAD-dependent epimerase/dehydratase" evidence="3">
    <location>
        <begin position="3"/>
        <end position="238"/>
    </location>
</feature>
<evidence type="ECO:0000256" key="2">
    <source>
        <dbReference type="ARBA" id="ARBA00007637"/>
    </source>
</evidence>
<dbReference type="RefSeq" id="WP_259659838.1">
    <property type="nucleotide sequence ID" value="NZ_JAHXRI010000004.1"/>
</dbReference>
<dbReference type="CDD" id="cd08946">
    <property type="entry name" value="SDR_e"/>
    <property type="match status" value="1"/>
</dbReference>